<evidence type="ECO:0000256" key="1">
    <source>
        <dbReference type="SAM" id="SignalP"/>
    </source>
</evidence>
<organism evidence="2 3">
    <name type="scientific">Bodo saltans</name>
    <name type="common">Flagellated protozoan</name>
    <dbReference type="NCBI Taxonomy" id="75058"/>
    <lineage>
        <taxon>Eukaryota</taxon>
        <taxon>Discoba</taxon>
        <taxon>Euglenozoa</taxon>
        <taxon>Kinetoplastea</taxon>
        <taxon>Metakinetoplastina</taxon>
        <taxon>Eubodonida</taxon>
        <taxon>Bodonidae</taxon>
        <taxon>Bodo</taxon>
    </lineage>
</organism>
<keyword evidence="3" id="KW-1185">Reference proteome</keyword>
<dbReference type="EMBL" id="CYKH01000498">
    <property type="protein sequence ID" value="CUG02509.1"/>
    <property type="molecule type" value="Genomic_DNA"/>
</dbReference>
<reference evidence="3" key="1">
    <citation type="submission" date="2015-09" db="EMBL/GenBank/DDBJ databases">
        <authorList>
            <consortium name="Pathogen Informatics"/>
        </authorList>
    </citation>
    <scope>NUCLEOTIDE SEQUENCE [LARGE SCALE GENOMIC DNA]</scope>
    <source>
        <strain evidence="3">Lake Konstanz</strain>
    </source>
</reference>
<dbReference type="AlphaFoldDB" id="A0A0S4IRJ9"/>
<proteinExistence type="predicted"/>
<feature type="chain" id="PRO_5006621463" evidence="1">
    <location>
        <begin position="37"/>
        <end position="788"/>
    </location>
</feature>
<dbReference type="VEuPathDB" id="TriTrypDB:BSAL_69845"/>
<dbReference type="Proteomes" id="UP000051952">
    <property type="component" value="Unassembled WGS sequence"/>
</dbReference>
<feature type="signal peptide" evidence="1">
    <location>
        <begin position="1"/>
        <end position="36"/>
    </location>
</feature>
<evidence type="ECO:0000313" key="3">
    <source>
        <dbReference type="Proteomes" id="UP000051952"/>
    </source>
</evidence>
<sequence>MQIQPSTTRCRRTTVVSLLVCTALVALSVLPEPADAYIRDSQVTDYAPNQPSYLAYISVWYMNSAQQVDGMRVWFLPPRIWSSTTYTGDLLATDYAGGIPITQSYDQNKKTLIVSGSGSVRQYNAVLMSVYFYTTNYYQAWRYFYWNLGASYYFWRWSARWYTWRVPVNPAAFLWDDAVADCQSQTYLGMTGYLATGENYWPNWFIYYYSYGVRSWLGAGDDTVTGNWWWRWIQGPYYSSFSGGQGLPFYGQTCVTQPVGSYYPPWFFPAWYQDMFPNIGNVPPSWATFMKACLKRFGSAQWCPDTPIQQMTTCATGCIAGQAGAGGFCNFATGYPTSQPPAKATSSPYANPSWQKNLPPNAKDVLPASWTIPQYKDTGRHRLMMQPNGAWTDQAASDAVGGYFCAFGGYGYWPPYTENGLMYTKPATGMQPNGAWTDQAASDAVGGYFCAFGGYGYWPPYTENGLMYTKPGCGFQTTPATCLSQPMCQWSPKSNSCVRTNCQDYTTVVDCRNWGLYCAWDVDLRNPNTCAKRYCVATFTDQTTCNRFGCLWQSIQQIPMCYDKMCTVYATPCTCTGVWDSQTRYCFWDAQFVAGTGKVGTCMSDLFALCTNLDFLFAYQTATTAIATTSYFQMVAAVEAVRRIYKHYPLSGHTYQQPIIPANANSGFRFSFIVWGPATTLAVPGTGTGGYNISTGSSDGWTFSTASSIPAYDRFTGDPTQINSMIDRVEDAMTIPSSSLYVNPMMTYLYSKAFVTTKHHSDHPNWCQCRHGPCIAHLQRPDPVRRWS</sequence>
<gene>
    <name evidence="2" type="ORF">BSAL_69845</name>
</gene>
<protein>
    <submittedName>
        <fullName evidence="2">Membrane-associated protein, putative</fullName>
    </submittedName>
</protein>
<evidence type="ECO:0000313" key="2">
    <source>
        <dbReference type="EMBL" id="CUG02509.1"/>
    </source>
</evidence>
<name>A0A0S4IRJ9_BODSA</name>
<accession>A0A0S4IRJ9</accession>
<keyword evidence="1" id="KW-0732">Signal</keyword>